<dbReference type="InterPro" id="IPR058712">
    <property type="entry name" value="SRA_ScoMcrA"/>
</dbReference>
<dbReference type="InterPro" id="IPR036987">
    <property type="entry name" value="SRA-YDG_sf"/>
</dbReference>
<gene>
    <name evidence="3" type="ORF">GKD88_02720</name>
    <name evidence="2" type="ORF">GKE08_02920</name>
</gene>
<dbReference type="SUPFAM" id="SSF88697">
    <property type="entry name" value="PUA domain-like"/>
    <property type="match status" value="1"/>
</dbReference>
<proteinExistence type="predicted"/>
<dbReference type="Proteomes" id="UP000480929">
    <property type="component" value="Unassembled WGS sequence"/>
</dbReference>
<feature type="domain" description="ScoMcrA-like SRA" evidence="1">
    <location>
        <begin position="136"/>
        <end position="241"/>
    </location>
</feature>
<sequence length="243" mass="28064">MNLKGKQVINCVFGEGTVINQDETYITVEFISKTSKFVYPEAFERFLKAKDETVQTQIDSLLNRKKEIKMACAETEKNVMLENLNNIKKGKSQTMDELFSKDYHVEYLAKGTILTYKEVEERYGIKISGFGRGINITPCAVILISSIAKSKGNFIYHDKWTDSGDYLYSGEGKTGNQSMTKGNLAIKNAAHDGKKIHLFVKFSPQEYYYQGVFELLNYKYEDEIDENSNLRKEYKFCLRRVYE</sequence>
<dbReference type="RefSeq" id="WP_154237877.1">
    <property type="nucleotide sequence ID" value="NZ_CALJPI010000180.1"/>
</dbReference>
<dbReference type="AlphaFoldDB" id="A0A6N7S326"/>
<evidence type="ECO:0000313" key="4">
    <source>
        <dbReference type="Proteomes" id="UP000433575"/>
    </source>
</evidence>
<dbReference type="Proteomes" id="UP000433575">
    <property type="component" value="Unassembled WGS sequence"/>
</dbReference>
<keyword evidence="5" id="KW-1185">Reference proteome</keyword>
<reference evidence="4 5" key="1">
    <citation type="journal article" date="2019" name="Nat. Med.">
        <title>A library of human gut bacterial isolates paired with longitudinal multiomics data enables mechanistic microbiome research.</title>
        <authorList>
            <person name="Poyet M."/>
            <person name="Groussin M."/>
            <person name="Gibbons S.M."/>
            <person name="Avila-Pacheco J."/>
            <person name="Jiang X."/>
            <person name="Kearney S.M."/>
            <person name="Perrotta A.R."/>
            <person name="Berdy B."/>
            <person name="Zhao S."/>
            <person name="Lieberman T.D."/>
            <person name="Swanson P.K."/>
            <person name="Smith M."/>
            <person name="Roesemann S."/>
            <person name="Alexander J.E."/>
            <person name="Rich S.A."/>
            <person name="Livny J."/>
            <person name="Vlamakis H."/>
            <person name="Clish C."/>
            <person name="Bullock K."/>
            <person name="Deik A."/>
            <person name="Scott J."/>
            <person name="Pierce K.A."/>
            <person name="Xavier R.J."/>
            <person name="Alm E.J."/>
        </authorList>
    </citation>
    <scope>NUCLEOTIDE SEQUENCE [LARGE SCALE GENOMIC DNA]</scope>
    <source>
        <strain evidence="2 4">BIOML-A4</strain>
        <strain evidence="3 5">BIOML-A5</strain>
    </source>
</reference>
<dbReference type="Gene3D" id="2.30.280.10">
    <property type="entry name" value="SRA-YDG"/>
    <property type="match status" value="1"/>
</dbReference>
<dbReference type="EMBL" id="WKPI01000002">
    <property type="protein sequence ID" value="MSC32026.1"/>
    <property type="molecule type" value="Genomic_DNA"/>
</dbReference>
<dbReference type="InterPro" id="IPR015947">
    <property type="entry name" value="PUA-like_sf"/>
</dbReference>
<comment type="caution">
    <text evidence="2">The sequence shown here is derived from an EMBL/GenBank/DDBJ whole genome shotgun (WGS) entry which is preliminary data.</text>
</comment>
<evidence type="ECO:0000313" key="2">
    <source>
        <dbReference type="EMBL" id="MSA88271.1"/>
    </source>
</evidence>
<protein>
    <recommendedName>
        <fullName evidence="1">ScoMcrA-like SRA domain-containing protein</fullName>
    </recommendedName>
</protein>
<name>A0A6N7S326_9FIRM</name>
<dbReference type="EMBL" id="WKPJ01000002">
    <property type="protein sequence ID" value="MSA88271.1"/>
    <property type="molecule type" value="Genomic_DNA"/>
</dbReference>
<accession>A0A6N7S326</accession>
<dbReference type="Pfam" id="PF26348">
    <property type="entry name" value="SRA_ScoMcrA"/>
    <property type="match status" value="1"/>
</dbReference>
<evidence type="ECO:0000313" key="5">
    <source>
        <dbReference type="Proteomes" id="UP000480929"/>
    </source>
</evidence>
<evidence type="ECO:0000259" key="1">
    <source>
        <dbReference type="Pfam" id="PF26348"/>
    </source>
</evidence>
<evidence type="ECO:0000313" key="3">
    <source>
        <dbReference type="EMBL" id="MSC32026.1"/>
    </source>
</evidence>
<dbReference type="OrthoDB" id="2068443at2"/>
<organism evidence="2 4">
    <name type="scientific">Holdemania massiliensis</name>
    <dbReference type="NCBI Taxonomy" id="1468449"/>
    <lineage>
        <taxon>Bacteria</taxon>
        <taxon>Bacillati</taxon>
        <taxon>Bacillota</taxon>
        <taxon>Erysipelotrichia</taxon>
        <taxon>Erysipelotrichales</taxon>
        <taxon>Erysipelotrichaceae</taxon>
        <taxon>Holdemania</taxon>
    </lineage>
</organism>